<dbReference type="KEGG" id="cwa:CwatDRAFT_0500"/>
<sequence length="96" mass="11009">MRKPRPKTPTPQEIENFAAKADTIPTGESAAPPNPRAPRKYKSIAVPFNEYEFAKLEWLCEQTGMSKNALIRYLILTHAKALEREELLYQHQIGTR</sequence>
<evidence type="ECO:0000313" key="2">
    <source>
        <dbReference type="EMBL" id="EAM48144.1"/>
    </source>
</evidence>
<organism evidence="2 3">
    <name type="scientific">Crocosphaera watsonii WH 8501</name>
    <dbReference type="NCBI Taxonomy" id="165597"/>
    <lineage>
        <taxon>Bacteria</taxon>
        <taxon>Bacillati</taxon>
        <taxon>Cyanobacteriota</taxon>
        <taxon>Cyanophyceae</taxon>
        <taxon>Oscillatoriophycideae</taxon>
        <taxon>Chroococcales</taxon>
        <taxon>Aphanothecaceae</taxon>
        <taxon>Crocosphaera</taxon>
    </lineage>
</organism>
<proteinExistence type="predicted"/>
<feature type="region of interest" description="Disordered" evidence="1">
    <location>
        <begin position="1"/>
        <end position="39"/>
    </location>
</feature>
<accession>Q4BW59</accession>
<comment type="caution">
    <text evidence="2">The sequence shown here is derived from an EMBL/GenBank/DDBJ whole genome shotgun (WGS) entry which is preliminary data.</text>
</comment>
<name>Q4BW59_CROWT</name>
<keyword evidence="3" id="KW-1185">Reference proteome</keyword>
<dbReference type="RefSeq" id="WP_007308059.1">
    <property type="nucleotide sequence ID" value="NZ_AADV02000176.1"/>
</dbReference>
<evidence type="ECO:0000256" key="1">
    <source>
        <dbReference type="SAM" id="MobiDB-lite"/>
    </source>
</evidence>
<protein>
    <submittedName>
        <fullName evidence="2">Uncharacterized protein</fullName>
    </submittedName>
</protein>
<dbReference type="OrthoDB" id="6505190at2"/>
<dbReference type="AlphaFoldDB" id="Q4BW59"/>
<gene>
    <name evidence="2" type="ORF">CwatDRAFT_0500</name>
</gene>
<reference evidence="2" key="3">
    <citation type="submission" date="2016-12" db="EMBL/GenBank/DDBJ databases">
        <title>Annotation of the draft genome assembly of Crocosphaera watsonii WH 8501.</title>
        <authorList>
            <consortium name="US DOE Joint Genome Institute (JGI-ORNL)"/>
            <person name="Larimer F."/>
            <person name="Land M."/>
        </authorList>
    </citation>
    <scope>NUCLEOTIDE SEQUENCE</scope>
    <source>
        <strain evidence="2">WH 8501</strain>
    </source>
</reference>
<evidence type="ECO:0000313" key="3">
    <source>
        <dbReference type="Proteomes" id="UP000003922"/>
    </source>
</evidence>
<reference evidence="2" key="1">
    <citation type="submission" date="2004-02" db="EMBL/GenBank/DDBJ databases">
        <authorList>
            <consortium name="DOE Joint Genome Institute"/>
        </authorList>
    </citation>
    <scope>NUCLEOTIDE SEQUENCE [LARGE SCALE GENOMIC DNA]</scope>
    <source>
        <strain evidence="2">WH 8501</strain>
    </source>
</reference>
<dbReference type="Proteomes" id="UP000003922">
    <property type="component" value="Unassembled WGS sequence"/>
</dbReference>
<dbReference type="EMBL" id="AADV02000176">
    <property type="protein sequence ID" value="EAM48144.1"/>
    <property type="molecule type" value="Genomic_DNA"/>
</dbReference>
<reference evidence="2" key="2">
    <citation type="submission" date="2005-06" db="EMBL/GenBank/DDBJ databases">
        <title>Sequencing of the draft genome and assembly of Crocosphaera watsonii WH 8501.</title>
        <authorList>
            <consortium name="US DOE Joint Genome Institute (JGI-PGF)"/>
            <person name="Copeland A."/>
            <person name="Lucas S."/>
            <person name="Lapidus A."/>
            <person name="Barry K."/>
            <person name="Detter C."/>
            <person name="Glavina T."/>
            <person name="Hammon N."/>
            <person name="Israni S."/>
            <person name="Pitluck S."/>
            <person name="Richardson P."/>
        </authorList>
    </citation>
    <scope>NUCLEOTIDE SEQUENCE [LARGE SCALE GENOMIC DNA]</scope>
    <source>
        <strain evidence="2">WH 8501</strain>
    </source>
</reference>